<evidence type="ECO:0000313" key="1">
    <source>
        <dbReference type="EMBL" id="OCH87785.1"/>
    </source>
</evidence>
<reference evidence="1 2" key="1">
    <citation type="submission" date="2016-07" db="EMBL/GenBank/DDBJ databases">
        <title>Draft genome of the white-rot fungus Obba rivulosa 3A-2.</title>
        <authorList>
            <consortium name="DOE Joint Genome Institute"/>
            <person name="Miettinen O."/>
            <person name="Riley R."/>
            <person name="Acob R."/>
            <person name="Barry K."/>
            <person name="Cullen D."/>
            <person name="De Vries R."/>
            <person name="Hainaut M."/>
            <person name="Hatakka A."/>
            <person name="Henrissat B."/>
            <person name="Hilden K."/>
            <person name="Kuo R."/>
            <person name="Labutti K."/>
            <person name="Lipzen A."/>
            <person name="Makela M.R."/>
            <person name="Sandor L."/>
            <person name="Spatafora J.W."/>
            <person name="Grigoriev I.V."/>
            <person name="Hibbett D.S."/>
        </authorList>
    </citation>
    <scope>NUCLEOTIDE SEQUENCE [LARGE SCALE GENOMIC DNA]</scope>
    <source>
        <strain evidence="1 2">3A-2</strain>
    </source>
</reference>
<evidence type="ECO:0000313" key="2">
    <source>
        <dbReference type="Proteomes" id="UP000250043"/>
    </source>
</evidence>
<name>A0A8E2ASZ6_9APHY</name>
<protein>
    <submittedName>
        <fullName evidence="1">Uncharacterized protein</fullName>
    </submittedName>
</protein>
<dbReference type="AlphaFoldDB" id="A0A8E2ASZ6"/>
<keyword evidence="2" id="KW-1185">Reference proteome</keyword>
<organism evidence="1 2">
    <name type="scientific">Obba rivulosa</name>
    <dbReference type="NCBI Taxonomy" id="1052685"/>
    <lineage>
        <taxon>Eukaryota</taxon>
        <taxon>Fungi</taxon>
        <taxon>Dikarya</taxon>
        <taxon>Basidiomycota</taxon>
        <taxon>Agaricomycotina</taxon>
        <taxon>Agaricomycetes</taxon>
        <taxon>Polyporales</taxon>
        <taxon>Gelatoporiaceae</taxon>
        <taxon>Obba</taxon>
    </lineage>
</organism>
<proteinExistence type="predicted"/>
<dbReference type="EMBL" id="KV722473">
    <property type="protein sequence ID" value="OCH87785.1"/>
    <property type="molecule type" value="Genomic_DNA"/>
</dbReference>
<dbReference type="OrthoDB" id="2803005at2759"/>
<sequence length="135" mass="15600">MMQDDKRYWSYNSIDSIPPAQVSPQLSQCLYLIHAQQPARTYSDEVLKQRSPYGPNPNFFLSIGRYCYWKEGFRHTSISWDQLSQFLMFEGSEYTAECAIASSLDGIPSTLVRKYVSFCFPLILTMVQFVDLNSP</sequence>
<accession>A0A8E2ASZ6</accession>
<gene>
    <name evidence="1" type="ORF">OBBRIDRAFT_133210</name>
</gene>
<dbReference type="Proteomes" id="UP000250043">
    <property type="component" value="Unassembled WGS sequence"/>
</dbReference>